<keyword evidence="7" id="KW-1185">Reference proteome</keyword>
<dbReference type="InterPro" id="IPR005311">
    <property type="entry name" value="PBP_dimer"/>
</dbReference>
<dbReference type="Pfam" id="PF03717">
    <property type="entry name" value="PBP_dimer"/>
    <property type="match status" value="1"/>
</dbReference>
<dbReference type="Pfam" id="PF00905">
    <property type="entry name" value="Transpeptidase"/>
    <property type="match status" value="1"/>
</dbReference>
<dbReference type="Gene3D" id="3.40.710.10">
    <property type="entry name" value="DD-peptidase/beta-lactamase superfamily"/>
    <property type="match status" value="1"/>
</dbReference>
<dbReference type="InterPro" id="IPR001460">
    <property type="entry name" value="PCN-bd_Tpept"/>
</dbReference>
<keyword evidence="2" id="KW-0121">Carboxypeptidase</keyword>
<dbReference type="GO" id="GO:0004180">
    <property type="term" value="F:carboxypeptidase activity"/>
    <property type="evidence" value="ECO:0007669"/>
    <property type="project" value="UniProtKB-KW"/>
</dbReference>
<dbReference type="PROSITE" id="PS51257">
    <property type="entry name" value="PROKAR_LIPOPROTEIN"/>
    <property type="match status" value="1"/>
</dbReference>
<reference evidence="6 7" key="1">
    <citation type="submission" date="2018-06" db="EMBL/GenBank/DDBJ databases">
        <title>Genomic Encyclopedia of Type Strains, Phase IV (KMG-IV): sequencing the most valuable type-strain genomes for metagenomic binning, comparative biology and taxonomic classification.</title>
        <authorList>
            <person name="Goeker M."/>
        </authorList>
    </citation>
    <scope>NUCLEOTIDE SEQUENCE [LARGE SCALE GENOMIC DNA]</scope>
    <source>
        <strain evidence="6 7">DSM 25532</strain>
    </source>
</reference>
<dbReference type="RefSeq" id="WP_113956948.1">
    <property type="nucleotide sequence ID" value="NZ_QNRR01000001.1"/>
</dbReference>
<dbReference type="SUPFAM" id="SSF56601">
    <property type="entry name" value="beta-lactamase/transpeptidase-like"/>
    <property type="match status" value="1"/>
</dbReference>
<evidence type="ECO:0000256" key="2">
    <source>
        <dbReference type="ARBA" id="ARBA00022645"/>
    </source>
</evidence>
<feature type="domain" description="Penicillin-binding protein dimerisation" evidence="5">
    <location>
        <begin position="62"/>
        <end position="275"/>
    </location>
</feature>
<dbReference type="InterPro" id="IPR050515">
    <property type="entry name" value="Beta-lactam/transpept"/>
</dbReference>
<organism evidence="6 7">
    <name type="scientific">Roseimicrobium gellanilyticum</name>
    <dbReference type="NCBI Taxonomy" id="748857"/>
    <lineage>
        <taxon>Bacteria</taxon>
        <taxon>Pseudomonadati</taxon>
        <taxon>Verrucomicrobiota</taxon>
        <taxon>Verrucomicrobiia</taxon>
        <taxon>Verrucomicrobiales</taxon>
        <taxon>Verrucomicrobiaceae</taxon>
        <taxon>Roseimicrobium</taxon>
    </lineage>
</organism>
<dbReference type="SUPFAM" id="SSF56519">
    <property type="entry name" value="Penicillin binding protein dimerisation domain"/>
    <property type="match status" value="1"/>
</dbReference>
<comment type="caution">
    <text evidence="6">The sequence shown here is derived from an EMBL/GenBank/DDBJ whole genome shotgun (WGS) entry which is preliminary data.</text>
</comment>
<dbReference type="Gene3D" id="3.90.1310.10">
    <property type="entry name" value="Penicillin-binding protein 2a (Domain 2)"/>
    <property type="match status" value="1"/>
</dbReference>
<keyword evidence="2" id="KW-0645">Protease</keyword>
<evidence type="ECO:0000256" key="3">
    <source>
        <dbReference type="ARBA" id="ARBA00023136"/>
    </source>
</evidence>
<gene>
    <name evidence="6" type="ORF">DES53_101873</name>
</gene>
<dbReference type="GO" id="GO:0051301">
    <property type="term" value="P:cell division"/>
    <property type="evidence" value="ECO:0007669"/>
    <property type="project" value="UniProtKB-KW"/>
</dbReference>
<keyword evidence="2" id="KW-0378">Hydrolase</keyword>
<evidence type="ECO:0000259" key="4">
    <source>
        <dbReference type="Pfam" id="PF00905"/>
    </source>
</evidence>
<dbReference type="InterPro" id="IPR012338">
    <property type="entry name" value="Beta-lactam/transpept-like"/>
</dbReference>
<dbReference type="EMBL" id="QNRR01000001">
    <property type="protein sequence ID" value="RBP48073.1"/>
    <property type="molecule type" value="Genomic_DNA"/>
</dbReference>
<evidence type="ECO:0000259" key="5">
    <source>
        <dbReference type="Pfam" id="PF03717"/>
    </source>
</evidence>
<sequence length="654" mass="72606">MKNSQKAPPDTNRWLPARLVLVTVVLLGCFGAVAWRLHQVQVKEHKLWLARTEAMLRTKRVLPAMRGPIRDRNGELLAHDKVLHQLWVHTHRMRDINDVTARLAILEKRAPKAISREMEPEEIFTRYRQHIARLLACTVENTTEPSQGALAEMERVLTREDRKEFAWLEPMTEDQAANWRTMLEQNRIVAVTMRPFVRRCYPSEDRLTHVLGYVNDRYADPTTGDLISNDALALHPQARRLQVGLEGIEAVFNAELTGSDGYQWIERDRKGRELTAFRGETAQPAHGHDVMLTIDLHLQDALEEVLEEANDYYRPKRIIAVLVEPNSGEVLAMASRPHIRRDAANGVTPNLAVSTPYEPGSVFKVVTYAAAFDAKLAWPNEMLNIDPSLRTFAKLNISDHCQSNVSVMQAFAQSSNRAAYLLAARLGEKRFLKSVRDFGFGAPTGIDLTNESGGVVHKPGTPTWDGLTFSRMAYGHAMTVTPLQMCMAVAAIANGGKLMKPQIVKEIRDEKGDLVRQFEPQVVRRVCSDKTAKLMTQAMVGVVENPKGTGARAAVDEIMVAGKTGTSQLYKSVGRGGVHEGHYCVSFAGFAPADNPSLCAIIVVDDPSESEETVSGGKLAAPIFAQLMDRCLRTMAIAYNGKTVTASDRKGEGQ</sequence>
<feature type="domain" description="Penicillin-binding protein transpeptidase" evidence="4">
    <location>
        <begin position="319"/>
        <end position="629"/>
    </location>
</feature>
<keyword evidence="6" id="KW-0132">Cell division</keyword>
<proteinExistence type="predicted"/>
<dbReference type="GO" id="GO:0008658">
    <property type="term" value="F:penicillin binding"/>
    <property type="evidence" value="ECO:0007669"/>
    <property type="project" value="InterPro"/>
</dbReference>
<dbReference type="GO" id="GO:0005886">
    <property type="term" value="C:plasma membrane"/>
    <property type="evidence" value="ECO:0007669"/>
    <property type="project" value="TreeGrafter"/>
</dbReference>
<dbReference type="GO" id="GO:0071555">
    <property type="term" value="P:cell wall organization"/>
    <property type="evidence" value="ECO:0007669"/>
    <property type="project" value="TreeGrafter"/>
</dbReference>
<comment type="subcellular location">
    <subcellularLocation>
        <location evidence="1">Membrane</location>
    </subcellularLocation>
</comment>
<dbReference type="Proteomes" id="UP000253426">
    <property type="component" value="Unassembled WGS sequence"/>
</dbReference>
<dbReference type="OrthoDB" id="9770103at2"/>
<keyword evidence="3" id="KW-0472">Membrane</keyword>
<dbReference type="InterPro" id="IPR036138">
    <property type="entry name" value="PBP_dimer_sf"/>
</dbReference>
<accession>A0A366HUV5</accession>
<evidence type="ECO:0000313" key="7">
    <source>
        <dbReference type="Proteomes" id="UP000253426"/>
    </source>
</evidence>
<name>A0A366HUV5_9BACT</name>
<dbReference type="AlphaFoldDB" id="A0A366HUV5"/>
<protein>
    <submittedName>
        <fullName evidence="6">Cell division protein FtsI/penicillin-binding protein 2</fullName>
    </submittedName>
</protein>
<evidence type="ECO:0000313" key="6">
    <source>
        <dbReference type="EMBL" id="RBP48073.1"/>
    </source>
</evidence>
<evidence type="ECO:0000256" key="1">
    <source>
        <dbReference type="ARBA" id="ARBA00004370"/>
    </source>
</evidence>
<dbReference type="PANTHER" id="PTHR30627">
    <property type="entry name" value="PEPTIDOGLYCAN D,D-TRANSPEPTIDASE"/>
    <property type="match status" value="1"/>
</dbReference>
<keyword evidence="6" id="KW-0131">Cell cycle</keyword>